<dbReference type="SUPFAM" id="SSF81901">
    <property type="entry name" value="HCP-like"/>
    <property type="match status" value="1"/>
</dbReference>
<sequence>MFERALMYDFGQGAPKNEEAAVALLEKARKLENLYAMERLIEIYSRKLGSENYPDYPAAIAVSEEAIRWGSVNAQTDHALLYKFGEVDKPQVVDCLLNLIWDQLSNNEHFSINVLELLRKYPDLIAGRLIEIDDLHCLQKVMAQGHIIRTLLTPRYLTRFFGVGSTALRQVESHLREVESRRFAFEAGLRLDPEDPRVTPPIRKFAQDKRFDRNLTHLIFSYMGTPIPRNSYGKNKTKEKSENNSERSCILQ</sequence>
<dbReference type="Gene3D" id="1.25.40.10">
    <property type="entry name" value="Tetratricopeptide repeat domain"/>
    <property type="match status" value="1"/>
</dbReference>
<evidence type="ECO:0000313" key="2">
    <source>
        <dbReference type="EMBL" id="ABS78152.2"/>
    </source>
</evidence>
<reference evidence="2 3" key="1">
    <citation type="journal article" date="2009" name="Infect. Immun.">
        <title>Comparative genomics reveal extensive transposon-mediated genomic plasticity and diversity among potential effector proteins within the genus Coxiella.</title>
        <authorList>
            <person name="Beare P.A."/>
            <person name="Unsworth N."/>
            <person name="Andoh M."/>
            <person name="Voth D.E."/>
            <person name="Omsland A."/>
            <person name="Gilk S.D."/>
            <person name="Williams K.P."/>
            <person name="Sobral B.W."/>
            <person name="Kupko J.J.III."/>
            <person name="Porcella S.F."/>
            <person name="Samuel J.E."/>
            <person name="Heinzen R.A."/>
        </authorList>
    </citation>
    <scope>NUCLEOTIDE SEQUENCE [LARGE SCALE GENOMIC DNA]</scope>
    <source>
        <strain evidence="2 3">Dugway 5J108-111</strain>
    </source>
</reference>
<feature type="compositionally biased region" description="Basic and acidic residues" evidence="1">
    <location>
        <begin position="236"/>
        <end position="245"/>
    </location>
</feature>
<dbReference type="Proteomes" id="UP000008555">
    <property type="component" value="Chromosome"/>
</dbReference>
<accession>A9KDW3</accession>
<gene>
    <name evidence="2" type="ordered locus">CBUD_0795</name>
</gene>
<dbReference type="EMBL" id="CP000733">
    <property type="protein sequence ID" value="ABS78152.2"/>
    <property type="molecule type" value="Genomic_DNA"/>
</dbReference>
<name>A9KDW3_COXBN</name>
<dbReference type="KEGG" id="cbd:CBUD_0795"/>
<evidence type="ECO:0000313" key="3">
    <source>
        <dbReference type="Proteomes" id="UP000008555"/>
    </source>
</evidence>
<protein>
    <submittedName>
        <fullName evidence="2">Tetratricopeptide repeat family protein</fullName>
    </submittedName>
</protein>
<feature type="region of interest" description="Disordered" evidence="1">
    <location>
        <begin position="230"/>
        <end position="252"/>
    </location>
</feature>
<proteinExistence type="predicted"/>
<organism evidence="2 3">
    <name type="scientific">Coxiella burnetii (strain Dugway 5J108-111)</name>
    <dbReference type="NCBI Taxonomy" id="434922"/>
    <lineage>
        <taxon>Bacteria</taxon>
        <taxon>Pseudomonadati</taxon>
        <taxon>Pseudomonadota</taxon>
        <taxon>Gammaproteobacteria</taxon>
        <taxon>Legionellales</taxon>
        <taxon>Coxiellaceae</taxon>
        <taxon>Coxiella</taxon>
    </lineage>
</organism>
<dbReference type="AlphaFoldDB" id="A9KDW3"/>
<evidence type="ECO:0000256" key="1">
    <source>
        <dbReference type="SAM" id="MobiDB-lite"/>
    </source>
</evidence>
<dbReference type="InterPro" id="IPR011990">
    <property type="entry name" value="TPR-like_helical_dom_sf"/>
</dbReference>
<dbReference type="HOGENOM" id="CLU_1101451_0_0_6"/>